<evidence type="ECO:0000256" key="1">
    <source>
        <dbReference type="ARBA" id="ARBA00022737"/>
    </source>
</evidence>
<keyword evidence="2" id="KW-0547">Nucleotide-binding</keyword>
<dbReference type="InterPro" id="IPR055414">
    <property type="entry name" value="LRR_R13L4/SHOC2-like"/>
</dbReference>
<evidence type="ECO:0000256" key="2">
    <source>
        <dbReference type="ARBA" id="ARBA00022741"/>
    </source>
</evidence>
<evidence type="ECO:0000313" key="7">
    <source>
        <dbReference type="Proteomes" id="UP001324115"/>
    </source>
</evidence>
<feature type="domain" description="Disease resistance R13L4/SHOC-2-like LRR" evidence="5">
    <location>
        <begin position="311"/>
        <end position="610"/>
    </location>
</feature>
<dbReference type="Pfam" id="PF23247">
    <property type="entry name" value="LRR_RPS2"/>
    <property type="match status" value="3"/>
</dbReference>
<accession>A0AAN7FTW5</accession>
<gene>
    <name evidence="6" type="ORF">RGQ29_014974</name>
</gene>
<dbReference type="InterPro" id="IPR032675">
    <property type="entry name" value="LRR_dom_sf"/>
</dbReference>
<dbReference type="GO" id="GO:0005524">
    <property type="term" value="F:ATP binding"/>
    <property type="evidence" value="ECO:0007669"/>
    <property type="project" value="UniProtKB-KW"/>
</dbReference>
<evidence type="ECO:0000313" key="6">
    <source>
        <dbReference type="EMBL" id="KAK4597211.1"/>
    </source>
</evidence>
<dbReference type="InterPro" id="IPR050905">
    <property type="entry name" value="Plant_NBS-LRR"/>
</dbReference>
<evidence type="ECO:0008006" key="8">
    <source>
        <dbReference type="Google" id="ProtNLM"/>
    </source>
</evidence>
<dbReference type="SUPFAM" id="SSF52540">
    <property type="entry name" value="P-loop containing nucleoside triphosphate hydrolases"/>
    <property type="match status" value="1"/>
</dbReference>
<name>A0AAN7FTW5_QUERU</name>
<dbReference type="Proteomes" id="UP001324115">
    <property type="component" value="Unassembled WGS sequence"/>
</dbReference>
<dbReference type="InterPro" id="IPR042197">
    <property type="entry name" value="Apaf_helical"/>
</dbReference>
<dbReference type="InterPro" id="IPR057135">
    <property type="entry name" value="At4g27190-like_LRR"/>
</dbReference>
<feature type="domain" description="Disease resistance protein At4g27190-like leucine-rich repeats" evidence="4">
    <location>
        <begin position="888"/>
        <end position="1038"/>
    </location>
</feature>
<protein>
    <recommendedName>
        <fullName evidence="8">NB-ARC domain-containing protein</fullName>
    </recommendedName>
</protein>
<evidence type="ECO:0000259" key="4">
    <source>
        <dbReference type="Pfam" id="PF23247"/>
    </source>
</evidence>
<proteinExistence type="predicted"/>
<evidence type="ECO:0000256" key="3">
    <source>
        <dbReference type="ARBA" id="ARBA00022821"/>
    </source>
</evidence>
<sequence>MDTQMQFPVGVLSDNEAISLFEKIVGDLAKTGEFKSNMHQIVKECAGLPIAITNVANALKNKKNIYVWKDALNKLKMSCPIKIDGMDEVYKSIKLSYDFLESEAKSLLSLCSLHREDYNIKVEDLLKYGVGLDLFHNIHKIEDARCRVHTLVDRLKDSCFLLDGYYNGTVKMHDVIRDVVIYIAAEEKRMFTIRTAFELQNLSRREDAVAISLPYINDDLELPNQFECSKLELLLLSYQEIDQFVVHQEIECVIHHEIDFPIPDSFFEGLKNLKVLKLSRSWPEFLPSSLASLENLQTLCLSGVVQNVITIGELKNLKTLSLSLSNTERLPKEIGQLTYLQLLDLGKCSQLKFIPPSVLSNLKRLEELYLPDDVEWEVEVQSTEKINAMVSELDHLSHLTKLHICIKNAKILPKAMVFERLESYRIAIGSAWLRNETSETPRILKLKIRFQSDYGYKVLLRKCETLILDEMKGVKNVLYELDSEGFQSLKHLKVQHNDEIQYIIKSMGFLDSVFPSLESITLWNVNNLESICYTRLPTESFCNLRVVKVSKCCKLEFVFSSSMVGCFSQLQEMNIGDCKIMSAIVAIEREEEIEVNSDYNIMFANLHSLKLRNLYKLKGFLSIVDSLVLFNGEVVFPNLEELEIKGMDSMKMIWPNQLISDFFGKLGTLIISGYRNLTNIIPPNMLRTLQNLKELKIYDCDSLEEVFEIRGTNNVEESRDIAATELTSLKLRNLEKVKHVWSKDPQGIITFTKLHTIEIEGCSNLKSVFPTSVAKALLQLERLRIWDCATVEEIVAKQEGTETTTLFVFPQLTTLKLQNLPELKSFYPGNHTSECPWMIELNILQCNKLEIIIFSKKSSVKETNGLGHHASLILQPLFFVEKVVFPNLEELEIKGMGSMKVIRPNQHFSDFFGKLETLTVSGCTNLTNIVQPNMLRTLWNLKELKIYDCDSLEEVFEIQGTNNVEESRDIAATELISLKLRNLEKVKHVWSMDPQGIITFAKLCTVEINRCWSLKSVFPTSVAETLMQLEKLEIKDCAIVEEIVANEEGIETTTLFVFPKLTTLRLHNLPELKSLYPERHTSEWPSLRSLDIQKCNKLKIFGSNKSSMQETNGLGHYASLIQQPLFFIEKDKFPNLERLILDEGDARNETCGGPSAEFCCNLKLLRLCGNGDKWSMFPNVEAPIARAGVSDIRRLENIVPFSSTSFHYLKELYVWGSDVLISLLTPSIARTLGQLQRITIWKCKRMTKIVANEGSEAEAGDEIAFNNLTYLRFDDLPSLTAFHLGNHTIKFPSLVDVYVNNCTKLKIFCSGVLSTPKLTSIWMEGKQIPKEY</sequence>
<keyword evidence="7" id="KW-1185">Reference proteome</keyword>
<keyword evidence="1" id="KW-0677">Repeat</keyword>
<reference evidence="6 7" key="1">
    <citation type="journal article" date="2023" name="G3 (Bethesda)">
        <title>A haplotype-resolved chromosome-scale genome for Quercus rubra L. provides insights into the genetics of adaptive traits for red oak species.</title>
        <authorList>
            <person name="Kapoor B."/>
            <person name="Jenkins J."/>
            <person name="Schmutz J."/>
            <person name="Zhebentyayeva T."/>
            <person name="Kuelheim C."/>
            <person name="Coggeshall M."/>
            <person name="Heim C."/>
            <person name="Lasky J.R."/>
            <person name="Leites L."/>
            <person name="Islam-Faridi N."/>
            <person name="Romero-Severson J."/>
            <person name="DeLeo V.L."/>
            <person name="Lucas S.M."/>
            <person name="Lazic D."/>
            <person name="Gailing O."/>
            <person name="Carlson J."/>
            <person name="Staton M."/>
        </authorList>
    </citation>
    <scope>NUCLEOTIDE SEQUENCE [LARGE SCALE GENOMIC DNA]</scope>
    <source>
        <strain evidence="6">Pseudo-F2</strain>
    </source>
</reference>
<dbReference type="Gene3D" id="3.80.10.10">
    <property type="entry name" value="Ribonuclease Inhibitor"/>
    <property type="match status" value="7"/>
</dbReference>
<dbReference type="Gene3D" id="1.10.8.430">
    <property type="entry name" value="Helical domain of apoptotic protease-activating factors"/>
    <property type="match status" value="1"/>
</dbReference>
<dbReference type="SUPFAM" id="SSF52047">
    <property type="entry name" value="RNI-like"/>
    <property type="match status" value="1"/>
</dbReference>
<feature type="domain" description="Disease resistance protein At4g27190-like leucine-rich repeats" evidence="4">
    <location>
        <begin position="639"/>
        <end position="789"/>
    </location>
</feature>
<feature type="domain" description="Disease resistance protein At4g27190-like leucine-rich repeats" evidence="4">
    <location>
        <begin position="1199"/>
        <end position="1307"/>
    </location>
</feature>
<organism evidence="6 7">
    <name type="scientific">Quercus rubra</name>
    <name type="common">Northern red oak</name>
    <name type="synonym">Quercus borealis</name>
    <dbReference type="NCBI Taxonomy" id="3512"/>
    <lineage>
        <taxon>Eukaryota</taxon>
        <taxon>Viridiplantae</taxon>
        <taxon>Streptophyta</taxon>
        <taxon>Embryophyta</taxon>
        <taxon>Tracheophyta</taxon>
        <taxon>Spermatophyta</taxon>
        <taxon>Magnoliopsida</taxon>
        <taxon>eudicotyledons</taxon>
        <taxon>Gunneridae</taxon>
        <taxon>Pentapetalae</taxon>
        <taxon>rosids</taxon>
        <taxon>fabids</taxon>
        <taxon>Fagales</taxon>
        <taxon>Fagaceae</taxon>
        <taxon>Quercus</taxon>
    </lineage>
</organism>
<dbReference type="InterPro" id="IPR027417">
    <property type="entry name" value="P-loop_NTPase"/>
</dbReference>
<dbReference type="GO" id="GO:0006952">
    <property type="term" value="P:defense response"/>
    <property type="evidence" value="ECO:0007669"/>
    <property type="project" value="UniProtKB-KW"/>
</dbReference>
<dbReference type="PANTHER" id="PTHR33463">
    <property type="entry name" value="NB-ARC DOMAIN-CONTAINING PROTEIN-RELATED"/>
    <property type="match status" value="1"/>
</dbReference>
<comment type="caution">
    <text evidence="6">The sequence shown here is derived from an EMBL/GenBank/DDBJ whole genome shotgun (WGS) entry which is preliminary data.</text>
</comment>
<dbReference type="SUPFAM" id="SSF52058">
    <property type="entry name" value="L domain-like"/>
    <property type="match status" value="2"/>
</dbReference>
<dbReference type="EMBL" id="JAXUIC010000003">
    <property type="protein sequence ID" value="KAK4597211.1"/>
    <property type="molecule type" value="Genomic_DNA"/>
</dbReference>
<dbReference type="GO" id="GO:0043531">
    <property type="term" value="F:ADP binding"/>
    <property type="evidence" value="ECO:0007669"/>
    <property type="project" value="InterPro"/>
</dbReference>
<dbReference type="Pfam" id="PF23598">
    <property type="entry name" value="LRR_14"/>
    <property type="match status" value="1"/>
</dbReference>
<dbReference type="PANTHER" id="PTHR33463:SF203">
    <property type="entry name" value="AAA+ ATPASE DOMAIN-CONTAINING PROTEIN"/>
    <property type="match status" value="1"/>
</dbReference>
<evidence type="ECO:0000259" key="5">
    <source>
        <dbReference type="Pfam" id="PF23598"/>
    </source>
</evidence>
<keyword evidence="3" id="KW-0611">Plant defense</keyword>